<dbReference type="EMBL" id="DS268424">
    <property type="protein sequence ID" value="EFO91367.1"/>
    <property type="molecule type" value="Genomic_DNA"/>
</dbReference>
<protein>
    <recommendedName>
        <fullName evidence="2">PDZ domain-containing protein</fullName>
    </recommendedName>
</protein>
<dbReference type="RefSeq" id="XP_003108858.2">
    <property type="nucleotide sequence ID" value="XM_003108810.2"/>
</dbReference>
<dbReference type="Proteomes" id="UP000008281">
    <property type="component" value="Unassembled WGS sequence"/>
</dbReference>
<dbReference type="CTD" id="9800141"/>
<evidence type="ECO:0000313" key="3">
    <source>
        <dbReference type="EMBL" id="EFO91367.1"/>
    </source>
</evidence>
<evidence type="ECO:0000259" key="2">
    <source>
        <dbReference type="PROSITE" id="PS50106"/>
    </source>
</evidence>
<dbReference type="InParanoid" id="E3M3Z6"/>
<feature type="compositionally biased region" description="Basic and acidic residues" evidence="1">
    <location>
        <begin position="301"/>
        <end position="323"/>
    </location>
</feature>
<dbReference type="Gene3D" id="2.30.42.10">
    <property type="match status" value="2"/>
</dbReference>
<dbReference type="InterPro" id="IPR001478">
    <property type="entry name" value="PDZ"/>
</dbReference>
<feature type="region of interest" description="Disordered" evidence="1">
    <location>
        <begin position="301"/>
        <end position="366"/>
    </location>
</feature>
<dbReference type="SMART" id="SM00228">
    <property type="entry name" value="PDZ"/>
    <property type="match status" value="2"/>
</dbReference>
<proteinExistence type="predicted"/>
<feature type="domain" description="PDZ" evidence="2">
    <location>
        <begin position="222"/>
        <end position="298"/>
    </location>
</feature>
<organism evidence="4">
    <name type="scientific">Caenorhabditis remanei</name>
    <name type="common">Caenorhabditis vulgaris</name>
    <dbReference type="NCBI Taxonomy" id="31234"/>
    <lineage>
        <taxon>Eukaryota</taxon>
        <taxon>Metazoa</taxon>
        <taxon>Ecdysozoa</taxon>
        <taxon>Nematoda</taxon>
        <taxon>Chromadorea</taxon>
        <taxon>Rhabditida</taxon>
        <taxon>Rhabditina</taxon>
        <taxon>Rhabditomorpha</taxon>
        <taxon>Rhabditoidea</taxon>
        <taxon>Rhabditidae</taxon>
        <taxon>Peloderinae</taxon>
        <taxon>Caenorhabditis</taxon>
    </lineage>
</organism>
<name>E3M3Z6_CAERE</name>
<dbReference type="HOGENOM" id="CLU_413463_0_0_1"/>
<dbReference type="InterPro" id="IPR036034">
    <property type="entry name" value="PDZ_sf"/>
</dbReference>
<feature type="region of interest" description="Disordered" evidence="1">
    <location>
        <begin position="177"/>
        <end position="216"/>
    </location>
</feature>
<feature type="compositionally biased region" description="Basic and acidic residues" evidence="1">
    <location>
        <begin position="177"/>
        <end position="197"/>
    </location>
</feature>
<reference evidence="3" key="1">
    <citation type="submission" date="2007-07" db="EMBL/GenBank/DDBJ databases">
        <title>PCAP assembly of the Caenorhabditis remanei genome.</title>
        <authorList>
            <consortium name="The Caenorhabditis remanei Sequencing Consortium"/>
            <person name="Wilson R.K."/>
        </authorList>
    </citation>
    <scope>NUCLEOTIDE SEQUENCE [LARGE SCALE GENOMIC DNA]</scope>
    <source>
        <strain evidence="3">PB4641</strain>
    </source>
</reference>
<feature type="compositionally biased region" description="Basic residues" evidence="1">
    <location>
        <begin position="472"/>
        <end position="482"/>
    </location>
</feature>
<keyword evidence="4" id="KW-1185">Reference proteome</keyword>
<evidence type="ECO:0000313" key="4">
    <source>
        <dbReference type="Proteomes" id="UP000008281"/>
    </source>
</evidence>
<evidence type="ECO:0000256" key="1">
    <source>
        <dbReference type="SAM" id="MobiDB-lite"/>
    </source>
</evidence>
<dbReference type="PROSITE" id="PS50106">
    <property type="entry name" value="PDZ"/>
    <property type="match status" value="2"/>
</dbReference>
<gene>
    <name evidence="3" type="ORF">CRE_11661</name>
</gene>
<feature type="region of interest" description="Disordered" evidence="1">
    <location>
        <begin position="454"/>
        <end position="499"/>
    </location>
</feature>
<dbReference type="STRING" id="31234.E3M3Z6"/>
<dbReference type="GeneID" id="9800141"/>
<dbReference type="KEGG" id="crq:GCK72_005814"/>
<dbReference type="AlphaFoldDB" id="E3M3Z6"/>
<accession>E3M3Z6</accession>
<feature type="domain" description="PDZ" evidence="2">
    <location>
        <begin position="101"/>
        <end position="164"/>
    </location>
</feature>
<dbReference type="SUPFAM" id="SSF50156">
    <property type="entry name" value="PDZ domain-like"/>
    <property type="match status" value="2"/>
</dbReference>
<sequence>MASFSHFNTPIKYGSDVRVTVKYEGMRRGHVEISAEIKSIHESPNCSTTLNVTTGNGTIILHEVFEKEQRARDEFSVRLQIQSKNDKAERKKLLLSKKVHEIQLERHMHQSLGTTLDNDLIITSIKNGSLCDGKMEVGDQIIRVNDYPCEDSIDVSTALALVKNNFTITVARMDEDTQERIRRSADEKKKEKQDENKMPPLTILPRRGPVPSTNPKTHETIDVLVELNYNQDIGVNLQKMCSAIVVKEIAKGGGAMNKLKIGDELKMVNNVEIRTEDEVYLACKRSGPVIKFTVSRDIRTAQKEDEKQKEKSLENIRKPESSHHINQNPRKSVIAGPGRATNTSADQPTIPDVNQDITGEDQIGSKNASTVNTTAALILNQDLPMASSSTSSTSSAESQSIQKEILNSRNAAIENTVNTDDLSRLTVETETSEDKDTQDLNWFFSPLQNDIPLVKPVSLTGKPKASDVSGTRKGRKRSHSSKKSCTMHIDSGSSAANETPSAIANEESLLKLCFYNVNRTKVSKKNLEAVIRNKGVEGEIRFEEPKRLPLKGNKFSINFSIQQKYESTLDLKNNWQTIFSIKAFETDDPFIWRSMSELDFVDTLLFTTLSTIRGAIKLPENIDDLRIDGARKHIIQTRSGNDVIFKLKSIMWKPVIDSFEALRH</sequence>